<name>A0ABP0K3T1_9DINO</name>
<proteinExistence type="predicted"/>
<dbReference type="Pfam" id="PF14308">
    <property type="entry name" value="DnaJ-X"/>
    <property type="match status" value="1"/>
</dbReference>
<dbReference type="Pfam" id="PF00226">
    <property type="entry name" value="DnaJ"/>
    <property type="match status" value="1"/>
</dbReference>
<feature type="domain" description="Guanylate cyclase" evidence="4">
    <location>
        <begin position="647"/>
        <end position="779"/>
    </location>
</feature>
<dbReference type="InterPro" id="IPR001054">
    <property type="entry name" value="A/G_cyclase"/>
</dbReference>
<dbReference type="PROSITE" id="PS00636">
    <property type="entry name" value="DNAJ_1"/>
    <property type="match status" value="1"/>
</dbReference>
<dbReference type="CDD" id="cd06257">
    <property type="entry name" value="DnaJ"/>
    <property type="match status" value="1"/>
</dbReference>
<evidence type="ECO:0000256" key="2">
    <source>
        <dbReference type="SAM" id="Phobius"/>
    </source>
</evidence>
<dbReference type="CDD" id="cd07302">
    <property type="entry name" value="CHD"/>
    <property type="match status" value="1"/>
</dbReference>
<gene>
    <name evidence="5" type="ORF">SCF082_LOCUS15183</name>
</gene>
<dbReference type="SUPFAM" id="SSF46565">
    <property type="entry name" value="Chaperone J-domain"/>
    <property type="match status" value="1"/>
</dbReference>
<dbReference type="PANTHER" id="PTHR44094">
    <property type="entry name" value="DNAJ HEAT SHOCK N-TERMINAL DOMAIN-CONTAINING PROTEIN"/>
    <property type="match status" value="1"/>
</dbReference>
<reference evidence="5 6" key="1">
    <citation type="submission" date="2024-02" db="EMBL/GenBank/DDBJ databases">
        <authorList>
            <person name="Chen Y."/>
            <person name="Shah S."/>
            <person name="Dougan E. K."/>
            <person name="Thang M."/>
            <person name="Chan C."/>
        </authorList>
    </citation>
    <scope>NUCLEOTIDE SEQUENCE [LARGE SCALE GENOMIC DNA]</scope>
</reference>
<dbReference type="Proteomes" id="UP001642464">
    <property type="component" value="Unassembled WGS sequence"/>
</dbReference>
<keyword evidence="6" id="KW-1185">Reference proteome</keyword>
<protein>
    <submittedName>
        <fullName evidence="5">Adenylate cyclase 1 (ATP pyrophosphate-lyase 1) (Adenylyl cyclase 1)</fullName>
    </submittedName>
</protein>
<sequence length="1235" mass="137450">MSATYEECASATSGHDAKSSDGSESSESVSEKDKEGDELPQQSSVMEIVRQRLRTIHGTLDRSESDGLCSAHSYESPAVRRCKLPLRCAVSCLIIVAILLSSVSMYIYLMVEWTAAHDDTLELFNESLNSQSSRLNQQILEASNTSYRQLLLKIEWTVWWYIIQPPSQSAQFMFSLLKMMPMQPGWEHWADVLATAAWTQLHDQWEEANVKQQQVIRGPLRGFAYSLVVAYCNGLDAGSSILLNTTESNASYIFKTVPLLPGGKTVLQVFTKDKAGSQPHLVETLNFDSETRPFYLIQKNLSDHGANQQHSSSDAWTGVFNYTIWNPLHGSCGFAKTLPIPTCQGACNGGFCGAIASHVSLVSIRRALEEQWHDIRKKLKGPIYNYQLGAENSSIFTIIQKSNASPKQEGFVLAASNDPEQGCSFRYANNSPISLVSKTAQALLMRVGSWQAEPLQSMFMMNFSEANGLRQCGDATSGCFTVGSHRIRLDDDFHWLVVVVLPAEAFTVAAATNQRTWEDQIRAREDDVANRVTTINRISAVLLTISAIFGFLAGWCISAFAGYPLRKLQTYMKKLARLDLEGLPGLNPGSVTQLSSLREVFELQMGFVNLARSVETFSRFLPETVVRQILYGDKRAARIHVRRKNVTIMFSDIRGFTTISEMLSQTDLLTLLYMYLSEMTQIVETHGGVVSEILGDGLLVLWNTPDDLPDHPRAACSAALAQQQALVKLNDAYASLGLPSIAIRIGLHTGDVLAGNIGSCQKMKYGCMGDPVNLASRLEGLAKHYGVSTLCSSATRSKLPAAFFCRKLDLVKVKGKEEAVWIYELIHEIPSPERRVKVQMYEQALHAFHQRDFVTAVRLLQGLLAQEPDAAAAQLLERALEAQRGPPNANPSEIKKAYYKEARLCHPDKNPGDAEATAKFQKLSTIYQVLSDPELRKKYDRDGKDGVDKQKTVQMDPRAFFGLLFGSERFEPWTGELLIAAQADHFTKANEDDEMSELEKSLKKRQLRREVACAVNLRERCARYVYGRDTEGFKAQMRKEASELASSQFGPELLQALGEMYLVRSEIYLANELHGRISLTKSRASMKHNGLVLKHRLRFYKNAAGSLIKAGKVYSAASKFSKEEPTQTEGEGPPLSEEQAQEVERVMDDALPLFLQTAWSYVVRDIDRTVRDVGRKFLQDKSVPWQIRIRRAEALKLLGEIFQAEATAAKAAGPEQGADGTAKAVLQEAMLGAMR</sequence>
<feature type="transmembrane region" description="Helical" evidence="2">
    <location>
        <begin position="540"/>
        <end position="565"/>
    </location>
</feature>
<dbReference type="InterPro" id="IPR036869">
    <property type="entry name" value="J_dom_sf"/>
</dbReference>
<keyword evidence="2" id="KW-0812">Transmembrane</keyword>
<keyword evidence="2" id="KW-0472">Membrane</keyword>
<dbReference type="InterPro" id="IPR029787">
    <property type="entry name" value="Nucleotide_cyclase"/>
</dbReference>
<organism evidence="5 6">
    <name type="scientific">Durusdinium trenchii</name>
    <dbReference type="NCBI Taxonomy" id="1381693"/>
    <lineage>
        <taxon>Eukaryota</taxon>
        <taxon>Sar</taxon>
        <taxon>Alveolata</taxon>
        <taxon>Dinophyceae</taxon>
        <taxon>Suessiales</taxon>
        <taxon>Symbiodiniaceae</taxon>
        <taxon>Durusdinium</taxon>
    </lineage>
</organism>
<dbReference type="InterPro" id="IPR018253">
    <property type="entry name" value="DnaJ_domain_CS"/>
</dbReference>
<evidence type="ECO:0000313" key="6">
    <source>
        <dbReference type="Proteomes" id="UP001642464"/>
    </source>
</evidence>
<evidence type="ECO:0000259" key="3">
    <source>
        <dbReference type="PROSITE" id="PS50076"/>
    </source>
</evidence>
<dbReference type="PANTHER" id="PTHR44094:SF8">
    <property type="entry name" value="DNAJ HEAT SHOCK N-TERMINAL DOMAIN-CONTAINING PROTEIN-RELATED"/>
    <property type="match status" value="1"/>
</dbReference>
<accession>A0ABP0K3T1</accession>
<feature type="region of interest" description="Disordered" evidence="1">
    <location>
        <begin position="1"/>
        <end position="44"/>
    </location>
</feature>
<dbReference type="PRINTS" id="PR00625">
    <property type="entry name" value="JDOMAIN"/>
</dbReference>
<dbReference type="PROSITE" id="PS50076">
    <property type="entry name" value="DNAJ_2"/>
    <property type="match status" value="1"/>
</dbReference>
<dbReference type="InterPro" id="IPR026894">
    <property type="entry name" value="DnaJ_X"/>
</dbReference>
<dbReference type="SMART" id="SM00271">
    <property type="entry name" value="DnaJ"/>
    <property type="match status" value="1"/>
</dbReference>
<dbReference type="PROSITE" id="PS50125">
    <property type="entry name" value="GUANYLATE_CYCLASE_2"/>
    <property type="match status" value="1"/>
</dbReference>
<dbReference type="InterPro" id="IPR052423">
    <property type="entry name" value="EMIR"/>
</dbReference>
<keyword evidence="2" id="KW-1133">Transmembrane helix</keyword>
<comment type="caution">
    <text evidence="5">The sequence shown here is derived from an EMBL/GenBank/DDBJ whole genome shotgun (WGS) entry which is preliminary data.</text>
</comment>
<evidence type="ECO:0000313" key="5">
    <source>
        <dbReference type="EMBL" id="CAK9021080.1"/>
    </source>
</evidence>
<dbReference type="SUPFAM" id="SSF55073">
    <property type="entry name" value="Nucleotide cyclase"/>
    <property type="match status" value="1"/>
</dbReference>
<evidence type="ECO:0000256" key="1">
    <source>
        <dbReference type="SAM" id="MobiDB-lite"/>
    </source>
</evidence>
<dbReference type="Pfam" id="PF00211">
    <property type="entry name" value="Guanylate_cyc"/>
    <property type="match status" value="1"/>
</dbReference>
<feature type="domain" description="J" evidence="3">
    <location>
        <begin position="875"/>
        <end position="943"/>
    </location>
</feature>
<feature type="region of interest" description="Disordered" evidence="1">
    <location>
        <begin position="1119"/>
        <end position="1138"/>
    </location>
</feature>
<evidence type="ECO:0000259" key="4">
    <source>
        <dbReference type="PROSITE" id="PS50125"/>
    </source>
</evidence>
<dbReference type="Gene3D" id="1.10.287.110">
    <property type="entry name" value="DnaJ domain"/>
    <property type="match status" value="1"/>
</dbReference>
<dbReference type="Gene3D" id="3.30.70.1230">
    <property type="entry name" value="Nucleotide cyclase"/>
    <property type="match status" value="1"/>
</dbReference>
<dbReference type="InterPro" id="IPR001623">
    <property type="entry name" value="DnaJ_domain"/>
</dbReference>
<feature type="transmembrane region" description="Helical" evidence="2">
    <location>
        <begin position="88"/>
        <end position="109"/>
    </location>
</feature>
<dbReference type="SMART" id="SM00044">
    <property type="entry name" value="CYCc"/>
    <property type="match status" value="1"/>
</dbReference>
<dbReference type="EMBL" id="CAXAMM010009669">
    <property type="protein sequence ID" value="CAK9021080.1"/>
    <property type="molecule type" value="Genomic_DNA"/>
</dbReference>